<dbReference type="GO" id="GO:0030833">
    <property type="term" value="P:regulation of actin filament polymerization"/>
    <property type="evidence" value="ECO:0007669"/>
    <property type="project" value="TreeGrafter"/>
</dbReference>
<dbReference type="OMA" id="WTGPKVG"/>
<dbReference type="Proteomes" id="UP000030693">
    <property type="component" value="Unassembled WGS sequence"/>
</dbReference>
<dbReference type="RefSeq" id="XP_009493552.1">
    <property type="nucleotide sequence ID" value="XM_009495277.1"/>
</dbReference>
<evidence type="ECO:0000313" key="2">
    <source>
        <dbReference type="EMBL" id="KCV71974.1"/>
    </source>
</evidence>
<dbReference type="InterPro" id="IPR002108">
    <property type="entry name" value="ADF-H"/>
</dbReference>
<dbReference type="GO" id="GO:0051015">
    <property type="term" value="F:actin filament binding"/>
    <property type="evidence" value="ECO:0007669"/>
    <property type="project" value="TreeGrafter"/>
</dbReference>
<dbReference type="AlphaFoldDB" id="A0A058ZC70"/>
<dbReference type="PROSITE" id="PS51263">
    <property type="entry name" value="ADF_H"/>
    <property type="match status" value="1"/>
</dbReference>
<dbReference type="InterPro" id="IPR029006">
    <property type="entry name" value="ADF-H/Gelsolin-like_dom_sf"/>
</dbReference>
<dbReference type="eggNOG" id="ENOG502SDRM">
    <property type="taxonomic scope" value="Eukaryota"/>
</dbReference>
<feature type="domain" description="ADF-H" evidence="1">
    <location>
        <begin position="1"/>
        <end position="132"/>
    </location>
</feature>
<protein>
    <recommendedName>
        <fullName evidence="1">ADF-H domain-containing protein</fullName>
    </recommendedName>
</protein>
<dbReference type="GO" id="GO:0005884">
    <property type="term" value="C:actin filament"/>
    <property type="evidence" value="ECO:0007669"/>
    <property type="project" value="TreeGrafter"/>
</dbReference>
<dbReference type="EMBL" id="KB932202">
    <property type="protein sequence ID" value="KCV71974.1"/>
    <property type="molecule type" value="Genomic_DNA"/>
</dbReference>
<sequence length="141" mass="15806">MSWDNTRAVADAVHQHLSPTNPAGSFLITGYKDDNTLTVLESGTGGVEVLKERLAEDKVLYILLRITDIKDGNALYRDVLLSWWGPKVSKIKAARMRTHHSLVFDTLRPNHSQLEVLGKREFTEQIIRDRSSPGSGSHVIE</sequence>
<dbReference type="Gene3D" id="3.40.20.10">
    <property type="entry name" value="Severin"/>
    <property type="match status" value="1"/>
</dbReference>
<accession>A0A058ZC70</accession>
<dbReference type="GO" id="GO:0030864">
    <property type="term" value="C:cortical actin cytoskeleton"/>
    <property type="evidence" value="ECO:0007669"/>
    <property type="project" value="TreeGrafter"/>
</dbReference>
<reference evidence="2" key="1">
    <citation type="submission" date="2013-04" db="EMBL/GenBank/DDBJ databases">
        <title>The Genome Sequence of Fonticula alba ATCC 38817.</title>
        <authorList>
            <consortium name="The Broad Institute Genomics Platform"/>
            <person name="Russ C."/>
            <person name="Cuomo C."/>
            <person name="Burger G."/>
            <person name="Gray M.W."/>
            <person name="Holland P.W.H."/>
            <person name="King N."/>
            <person name="Lang F.B.F."/>
            <person name="Roger A.J."/>
            <person name="Ruiz-Trillo I."/>
            <person name="Brown M."/>
            <person name="Walker B."/>
            <person name="Young S."/>
            <person name="Zeng Q."/>
            <person name="Gargeya S."/>
            <person name="Fitzgerald M."/>
            <person name="Haas B."/>
            <person name="Abouelleil A."/>
            <person name="Allen A.W."/>
            <person name="Alvarado L."/>
            <person name="Arachchi H.M."/>
            <person name="Berlin A.M."/>
            <person name="Chapman S.B."/>
            <person name="Gainer-Dewar J."/>
            <person name="Goldberg J."/>
            <person name="Griggs A."/>
            <person name="Gujja S."/>
            <person name="Hansen M."/>
            <person name="Howarth C."/>
            <person name="Imamovic A."/>
            <person name="Ireland A."/>
            <person name="Larimer J."/>
            <person name="McCowan C."/>
            <person name="Murphy C."/>
            <person name="Pearson M."/>
            <person name="Poon T.W."/>
            <person name="Priest M."/>
            <person name="Roberts A."/>
            <person name="Saif S."/>
            <person name="Shea T."/>
            <person name="Sisk P."/>
            <person name="Sykes S."/>
            <person name="Wortman J."/>
            <person name="Nusbaum C."/>
            <person name="Birren B."/>
        </authorList>
    </citation>
    <scope>NUCLEOTIDE SEQUENCE [LARGE SCALE GENOMIC DNA]</scope>
    <source>
        <strain evidence="2">ATCC 38817</strain>
    </source>
</reference>
<dbReference type="PANTHER" id="PTHR10829">
    <property type="entry name" value="CORTACTIN AND DREBRIN"/>
    <property type="match status" value="1"/>
</dbReference>
<dbReference type="GeneID" id="20526107"/>
<dbReference type="PANTHER" id="PTHR10829:SF20">
    <property type="entry name" value="ADF-H DOMAIN-CONTAINING PROTEIN"/>
    <property type="match status" value="1"/>
</dbReference>
<proteinExistence type="predicted"/>
<organism evidence="2">
    <name type="scientific">Fonticula alba</name>
    <name type="common">Slime mold</name>
    <dbReference type="NCBI Taxonomy" id="691883"/>
    <lineage>
        <taxon>Eukaryota</taxon>
        <taxon>Rotosphaerida</taxon>
        <taxon>Fonticulaceae</taxon>
        <taxon>Fonticula</taxon>
    </lineage>
</organism>
<dbReference type="OrthoDB" id="25490at2759"/>
<gene>
    <name evidence="2" type="ORF">H696_01382</name>
</gene>
<evidence type="ECO:0000313" key="3">
    <source>
        <dbReference type="Proteomes" id="UP000030693"/>
    </source>
</evidence>
<keyword evidence="3" id="KW-1185">Reference proteome</keyword>
<dbReference type="Pfam" id="PF00241">
    <property type="entry name" value="Cofilin_ADF"/>
    <property type="match status" value="1"/>
</dbReference>
<dbReference type="GO" id="GO:0030427">
    <property type="term" value="C:site of polarized growth"/>
    <property type="evidence" value="ECO:0007669"/>
    <property type="project" value="TreeGrafter"/>
</dbReference>
<evidence type="ECO:0000259" key="1">
    <source>
        <dbReference type="PROSITE" id="PS51263"/>
    </source>
</evidence>
<dbReference type="SUPFAM" id="SSF55753">
    <property type="entry name" value="Actin depolymerizing proteins"/>
    <property type="match status" value="1"/>
</dbReference>
<name>A0A058ZC70_FONAL</name>